<organism evidence="2 3">
    <name type="scientific">Diaporthe helianthi</name>
    <dbReference type="NCBI Taxonomy" id="158607"/>
    <lineage>
        <taxon>Eukaryota</taxon>
        <taxon>Fungi</taxon>
        <taxon>Dikarya</taxon>
        <taxon>Ascomycota</taxon>
        <taxon>Pezizomycotina</taxon>
        <taxon>Sordariomycetes</taxon>
        <taxon>Sordariomycetidae</taxon>
        <taxon>Diaporthales</taxon>
        <taxon>Diaporthaceae</taxon>
        <taxon>Diaporthe</taxon>
    </lineage>
</organism>
<feature type="compositionally biased region" description="Basic and acidic residues" evidence="1">
    <location>
        <begin position="63"/>
        <end position="81"/>
    </location>
</feature>
<comment type="caution">
    <text evidence="2">The sequence shown here is derived from an EMBL/GenBank/DDBJ whole genome shotgun (WGS) entry which is preliminary data.</text>
</comment>
<protein>
    <submittedName>
        <fullName evidence="2">Uncharacterized protein</fullName>
    </submittedName>
</protein>
<dbReference type="Proteomes" id="UP000094444">
    <property type="component" value="Unassembled WGS sequence"/>
</dbReference>
<evidence type="ECO:0000313" key="2">
    <source>
        <dbReference type="EMBL" id="POS79423.1"/>
    </source>
</evidence>
<dbReference type="OrthoDB" id="3436397at2759"/>
<name>A0A2P5IA94_DIAHE</name>
<feature type="region of interest" description="Disordered" evidence="1">
    <location>
        <begin position="62"/>
        <end position="84"/>
    </location>
</feature>
<sequence>MSQDKSKNENLQGDANAPPTYKQQLDEAAMKVKYSQDGANEGGVVGQVVEKVSQYVPTVGKVLGKEPKEDPASREKTEAKEPRKRLYFRDTEIEEFLKAQHSSRKDDGTLT</sequence>
<dbReference type="EMBL" id="MAVT02000115">
    <property type="protein sequence ID" value="POS79423.1"/>
    <property type="molecule type" value="Genomic_DNA"/>
</dbReference>
<accession>A0A2P5IA94</accession>
<feature type="region of interest" description="Disordered" evidence="1">
    <location>
        <begin position="1"/>
        <end position="22"/>
    </location>
</feature>
<keyword evidence="3" id="KW-1185">Reference proteome</keyword>
<evidence type="ECO:0000256" key="1">
    <source>
        <dbReference type="SAM" id="MobiDB-lite"/>
    </source>
</evidence>
<proteinExistence type="predicted"/>
<evidence type="ECO:0000313" key="3">
    <source>
        <dbReference type="Proteomes" id="UP000094444"/>
    </source>
</evidence>
<reference evidence="2" key="1">
    <citation type="submission" date="2017-09" db="EMBL/GenBank/DDBJ databases">
        <title>Polyketide synthases of a Diaporthe helianthi virulent isolate.</title>
        <authorList>
            <person name="Baroncelli R."/>
        </authorList>
    </citation>
    <scope>NUCLEOTIDE SEQUENCE [LARGE SCALE GENOMIC DNA]</scope>
    <source>
        <strain evidence="2">7/96</strain>
    </source>
</reference>
<dbReference type="AlphaFoldDB" id="A0A2P5IA94"/>
<gene>
    <name evidence="2" type="ORF">DHEL01_v202181</name>
</gene>
<dbReference type="InParanoid" id="A0A2P5IA94"/>